<comment type="caution">
    <text evidence="2">The sequence shown here is derived from an EMBL/GenBank/DDBJ whole genome shotgun (WGS) entry which is preliminary data.</text>
</comment>
<dbReference type="PANTHER" id="PTHR43404">
    <property type="entry name" value="LIPOPOLYSACCHARIDE CHOLINEPHOSPHOTRANSFERASE LICD"/>
    <property type="match status" value="1"/>
</dbReference>
<reference evidence="2 3" key="1">
    <citation type="journal article" date="2015" name="Genome Announc.">
        <title>Expanding the biotechnology potential of lactobacilli through comparative genomics of 213 strains and associated genera.</title>
        <authorList>
            <person name="Sun Z."/>
            <person name="Harris H.M."/>
            <person name="McCann A."/>
            <person name="Guo C."/>
            <person name="Argimon S."/>
            <person name="Zhang W."/>
            <person name="Yang X."/>
            <person name="Jeffery I.B."/>
            <person name="Cooney J.C."/>
            <person name="Kagawa T.F."/>
            <person name="Liu W."/>
            <person name="Song Y."/>
            <person name="Salvetti E."/>
            <person name="Wrobel A."/>
            <person name="Rasinkangas P."/>
            <person name="Parkhill J."/>
            <person name="Rea M.C."/>
            <person name="O'Sullivan O."/>
            <person name="Ritari J."/>
            <person name="Douillard F.P."/>
            <person name="Paul Ross R."/>
            <person name="Yang R."/>
            <person name="Briner A.E."/>
            <person name="Felis G.E."/>
            <person name="de Vos W.M."/>
            <person name="Barrangou R."/>
            <person name="Klaenhammer T.R."/>
            <person name="Caufield P.W."/>
            <person name="Cui Y."/>
            <person name="Zhang H."/>
            <person name="O'Toole P.W."/>
        </authorList>
    </citation>
    <scope>NUCLEOTIDE SEQUENCE [LARGE SCALE GENOMIC DNA]</scope>
    <source>
        <strain evidence="2 3">DSM 19904</strain>
    </source>
</reference>
<dbReference type="AlphaFoldDB" id="A0A0R1L1T2"/>
<name>A0A0R1L1T2_9LACO</name>
<keyword evidence="3" id="KW-1185">Reference proteome</keyword>
<sequence>MTKVDQVNSKNHLTYVLTGGSAIGAARHHGFIPWDDDIDIGLTRTDFEKFLRIAPHKLNHSGYFVEENRLDPKYEYDFAKVMAAGTHIIEHGRESTKARNGIFIDVFPFDRMPKQASEQQQQKIALTEILTEIRQRLYPNAEPQQLFQSKYADMSLNELYETRLSVMTKYDGHHNLPFINMSSPYEYGQELIEPWEFHHIIRMKFENLLVPILADYNGYLTRLYGNYMKLPPLEKRIQRHVLEVKVDNYQLGTQNELRNNWEQAAS</sequence>
<proteinExistence type="predicted"/>
<dbReference type="InterPro" id="IPR052942">
    <property type="entry name" value="LPS_cholinephosphotransferase"/>
</dbReference>
<dbReference type="Proteomes" id="UP000051581">
    <property type="component" value="Unassembled WGS sequence"/>
</dbReference>
<dbReference type="PATRIC" id="fig|1423808.3.peg.41"/>
<dbReference type="PANTHER" id="PTHR43404:SF2">
    <property type="entry name" value="LIPOPOLYSACCHARIDE CHOLINEPHOSPHOTRANSFERASE LICD"/>
    <property type="match status" value="1"/>
</dbReference>
<organism evidence="2 3">
    <name type="scientific">Lentilactobacillus sunkii DSM 19904</name>
    <dbReference type="NCBI Taxonomy" id="1423808"/>
    <lineage>
        <taxon>Bacteria</taxon>
        <taxon>Bacillati</taxon>
        <taxon>Bacillota</taxon>
        <taxon>Bacilli</taxon>
        <taxon>Lactobacillales</taxon>
        <taxon>Lactobacillaceae</taxon>
        <taxon>Lentilactobacillus</taxon>
    </lineage>
</organism>
<dbReference type="InterPro" id="IPR007074">
    <property type="entry name" value="LicD/FKTN/FKRP_NTP_transf"/>
</dbReference>
<evidence type="ECO:0000313" key="3">
    <source>
        <dbReference type="Proteomes" id="UP000051581"/>
    </source>
</evidence>
<evidence type="ECO:0000259" key="1">
    <source>
        <dbReference type="Pfam" id="PF04991"/>
    </source>
</evidence>
<protein>
    <submittedName>
        <fullName evidence="2">LicD family protein</fullName>
    </submittedName>
</protein>
<evidence type="ECO:0000313" key="2">
    <source>
        <dbReference type="EMBL" id="KRK89805.1"/>
    </source>
</evidence>
<dbReference type="Pfam" id="PF04991">
    <property type="entry name" value="LicD"/>
    <property type="match status" value="1"/>
</dbReference>
<dbReference type="GO" id="GO:0009100">
    <property type="term" value="P:glycoprotein metabolic process"/>
    <property type="evidence" value="ECO:0007669"/>
    <property type="project" value="UniProtKB-ARBA"/>
</dbReference>
<dbReference type="EMBL" id="AZEA01000001">
    <property type="protein sequence ID" value="KRK89805.1"/>
    <property type="molecule type" value="Genomic_DNA"/>
</dbReference>
<gene>
    <name evidence="2" type="ORF">FD17_GL000041</name>
</gene>
<feature type="domain" description="LicD/FKTN/FKRP nucleotidyltransferase" evidence="1">
    <location>
        <begin position="10"/>
        <end position="225"/>
    </location>
</feature>
<accession>A0A0R1L1T2</accession>